<sequence>MSYLKEYEICQANAEEWARYHAIYRLSNFNEWMSLSFQGDINRYTKIDFCYWVIKDKKRVGGALIKPNLIKCIFTIPPFNKKEDLIKALTLYDKSISDKKEVIIIPDVDLESIDCYNAAGFKLQRVEKLMVCATSNFDIIWDDQYKVVIPEHEYAEEMAELYYETYRKNKLISIASEPYDFQVENIKIYFNHIESMNVPRDWSTLIYDNAENKLIGACTVSLVNGLPYILDFVVHPEFQRKGLATNIMKRTLDVLANSYPAIRLNVTVGNDAEIFYDKMGFVSLAKKGNMEL</sequence>
<dbReference type="RefSeq" id="WP_250862021.1">
    <property type="nucleotide sequence ID" value="NZ_JAGSOJ010000007.1"/>
</dbReference>
<dbReference type="CDD" id="cd04301">
    <property type="entry name" value="NAT_SF"/>
    <property type="match status" value="1"/>
</dbReference>
<dbReference type="Gene3D" id="3.40.630.30">
    <property type="match status" value="1"/>
</dbReference>
<feature type="domain" description="N-acetyltransferase" evidence="1">
    <location>
        <begin position="158"/>
        <end position="292"/>
    </location>
</feature>
<accession>A0A9J6P986</accession>
<reference evidence="2" key="2">
    <citation type="submission" date="2021-04" db="EMBL/GenBank/DDBJ databases">
        <authorList>
            <person name="Dong X."/>
        </authorList>
    </citation>
    <scope>NUCLEOTIDE SEQUENCE</scope>
    <source>
        <strain evidence="2">ZWT</strain>
    </source>
</reference>
<name>A0A9J6P986_9CLOT</name>
<evidence type="ECO:0000313" key="3">
    <source>
        <dbReference type="Proteomes" id="UP001056429"/>
    </source>
</evidence>
<keyword evidence="3" id="KW-1185">Reference proteome</keyword>
<dbReference type="GO" id="GO:0016747">
    <property type="term" value="F:acyltransferase activity, transferring groups other than amino-acyl groups"/>
    <property type="evidence" value="ECO:0007669"/>
    <property type="project" value="InterPro"/>
</dbReference>
<comment type="caution">
    <text evidence="2">The sequence shown here is derived from an EMBL/GenBank/DDBJ whole genome shotgun (WGS) entry which is preliminary data.</text>
</comment>
<evidence type="ECO:0000259" key="1">
    <source>
        <dbReference type="PROSITE" id="PS51186"/>
    </source>
</evidence>
<protein>
    <submittedName>
        <fullName evidence="2">GNAT family N-acetyltransferase</fullName>
    </submittedName>
</protein>
<gene>
    <name evidence="2" type="ORF">KDK92_24310</name>
</gene>
<dbReference type="EMBL" id="JAGSOJ010000007">
    <property type="protein sequence ID" value="MCM1992855.1"/>
    <property type="molecule type" value="Genomic_DNA"/>
</dbReference>
<reference evidence="2" key="1">
    <citation type="journal article" date="2021" name="mSystems">
        <title>Bacteria and Archaea Synergistically Convert Glycine Betaine to Biogenic Methane in the Formosa Cold Seep of the South China Sea.</title>
        <authorList>
            <person name="Li L."/>
            <person name="Zhang W."/>
            <person name="Zhang S."/>
            <person name="Song L."/>
            <person name="Sun Q."/>
            <person name="Zhang H."/>
            <person name="Xiang H."/>
            <person name="Dong X."/>
        </authorList>
    </citation>
    <scope>NUCLEOTIDE SEQUENCE</scope>
    <source>
        <strain evidence="2">ZWT</strain>
    </source>
</reference>
<dbReference type="InterPro" id="IPR000182">
    <property type="entry name" value="GNAT_dom"/>
</dbReference>
<dbReference type="AlphaFoldDB" id="A0A9J6P986"/>
<organism evidence="2 3">
    <name type="scientific">Oceanirhabdus seepicola</name>
    <dbReference type="NCBI Taxonomy" id="2828781"/>
    <lineage>
        <taxon>Bacteria</taxon>
        <taxon>Bacillati</taxon>
        <taxon>Bacillota</taxon>
        <taxon>Clostridia</taxon>
        <taxon>Eubacteriales</taxon>
        <taxon>Clostridiaceae</taxon>
        <taxon>Oceanirhabdus</taxon>
    </lineage>
</organism>
<dbReference type="SUPFAM" id="SSF55729">
    <property type="entry name" value="Acyl-CoA N-acyltransferases (Nat)"/>
    <property type="match status" value="1"/>
</dbReference>
<evidence type="ECO:0000313" key="2">
    <source>
        <dbReference type="EMBL" id="MCM1992855.1"/>
    </source>
</evidence>
<dbReference type="PROSITE" id="PS51186">
    <property type="entry name" value="GNAT"/>
    <property type="match status" value="1"/>
</dbReference>
<dbReference type="Proteomes" id="UP001056429">
    <property type="component" value="Unassembled WGS sequence"/>
</dbReference>
<proteinExistence type="predicted"/>
<dbReference type="Pfam" id="PF13673">
    <property type="entry name" value="Acetyltransf_10"/>
    <property type="match status" value="1"/>
</dbReference>
<dbReference type="InterPro" id="IPR016181">
    <property type="entry name" value="Acyl_CoA_acyltransferase"/>
</dbReference>